<evidence type="ECO:0000256" key="7">
    <source>
        <dbReference type="RuleBase" id="RU003682"/>
    </source>
</evidence>
<dbReference type="STRING" id="1088818.A0A2I0B7C0"/>
<keyword evidence="10" id="KW-1185">Reference proteome</keyword>
<evidence type="ECO:0000313" key="9">
    <source>
        <dbReference type="EMBL" id="PKA63698.1"/>
    </source>
</evidence>
<gene>
    <name evidence="9" type="primary">FLS1</name>
    <name evidence="9" type="ORF">AXF42_Ash016982</name>
</gene>
<dbReference type="Pfam" id="PF14226">
    <property type="entry name" value="DIOX_N"/>
    <property type="match status" value="1"/>
</dbReference>
<organism evidence="9 10">
    <name type="scientific">Apostasia shenzhenica</name>
    <dbReference type="NCBI Taxonomy" id="1088818"/>
    <lineage>
        <taxon>Eukaryota</taxon>
        <taxon>Viridiplantae</taxon>
        <taxon>Streptophyta</taxon>
        <taxon>Embryophyta</taxon>
        <taxon>Tracheophyta</taxon>
        <taxon>Spermatophyta</taxon>
        <taxon>Magnoliopsida</taxon>
        <taxon>Liliopsida</taxon>
        <taxon>Asparagales</taxon>
        <taxon>Orchidaceae</taxon>
        <taxon>Apostasioideae</taxon>
        <taxon>Apostasia</taxon>
    </lineage>
</organism>
<accession>A0A2I0B7C0</accession>
<comment type="similarity">
    <text evidence="2 7">Belongs to the iron/ascorbate-dependent oxidoreductase family.</text>
</comment>
<dbReference type="InterPro" id="IPR005123">
    <property type="entry name" value="Oxoglu/Fe-dep_dioxygenase_dom"/>
</dbReference>
<protein>
    <submittedName>
        <fullName evidence="9">Flavonol synthase/flavanone 3-hydroxylase</fullName>
    </submittedName>
</protein>
<dbReference type="GO" id="GO:0046872">
    <property type="term" value="F:metal ion binding"/>
    <property type="evidence" value="ECO:0007669"/>
    <property type="project" value="UniProtKB-KW"/>
</dbReference>
<evidence type="ECO:0000256" key="2">
    <source>
        <dbReference type="ARBA" id="ARBA00008056"/>
    </source>
</evidence>
<dbReference type="InterPro" id="IPR026992">
    <property type="entry name" value="DIOX_N"/>
</dbReference>
<dbReference type="GO" id="GO:0051213">
    <property type="term" value="F:dioxygenase activity"/>
    <property type="evidence" value="ECO:0007669"/>
    <property type="project" value="UniProtKB-KW"/>
</dbReference>
<dbReference type="PROSITE" id="PS51471">
    <property type="entry name" value="FE2OG_OXY"/>
    <property type="match status" value="1"/>
</dbReference>
<dbReference type="Gene3D" id="2.60.120.330">
    <property type="entry name" value="B-lactam Antibiotic, Isopenicillin N Synthase, Chain"/>
    <property type="match status" value="1"/>
</dbReference>
<dbReference type="GO" id="GO:0002229">
    <property type="term" value="P:defense response to oomycetes"/>
    <property type="evidence" value="ECO:0007669"/>
    <property type="project" value="UniProtKB-ARBA"/>
</dbReference>
<dbReference type="InterPro" id="IPR027443">
    <property type="entry name" value="IPNS-like_sf"/>
</dbReference>
<keyword evidence="5 7" id="KW-0560">Oxidoreductase</keyword>
<dbReference type="FunFam" id="2.60.120.330:FF:000007">
    <property type="entry name" value="Protein DMR6-like oxygenase 2"/>
    <property type="match status" value="1"/>
</dbReference>
<name>A0A2I0B7C0_9ASPA</name>
<evidence type="ECO:0000256" key="6">
    <source>
        <dbReference type="ARBA" id="ARBA00023004"/>
    </source>
</evidence>
<reference evidence="9 10" key="1">
    <citation type="journal article" date="2017" name="Nature">
        <title>The Apostasia genome and the evolution of orchids.</title>
        <authorList>
            <person name="Zhang G.Q."/>
            <person name="Liu K.W."/>
            <person name="Li Z."/>
            <person name="Lohaus R."/>
            <person name="Hsiao Y.Y."/>
            <person name="Niu S.C."/>
            <person name="Wang J.Y."/>
            <person name="Lin Y.C."/>
            <person name="Xu Q."/>
            <person name="Chen L.J."/>
            <person name="Yoshida K."/>
            <person name="Fujiwara S."/>
            <person name="Wang Z.W."/>
            <person name="Zhang Y.Q."/>
            <person name="Mitsuda N."/>
            <person name="Wang M."/>
            <person name="Liu G.H."/>
            <person name="Pecoraro L."/>
            <person name="Huang H.X."/>
            <person name="Xiao X.J."/>
            <person name="Lin M."/>
            <person name="Wu X.Y."/>
            <person name="Wu W.L."/>
            <person name="Chen Y.Y."/>
            <person name="Chang S.B."/>
            <person name="Sakamoto S."/>
            <person name="Ohme-Takagi M."/>
            <person name="Yagi M."/>
            <person name="Zeng S.J."/>
            <person name="Shen C.Y."/>
            <person name="Yeh C.M."/>
            <person name="Luo Y.B."/>
            <person name="Tsai W.C."/>
            <person name="Van de Peer Y."/>
            <person name="Liu Z.J."/>
        </authorList>
    </citation>
    <scope>NUCLEOTIDE SEQUENCE [LARGE SCALE GENOMIC DNA]</scope>
    <source>
        <strain evidence="10">cv. Shenzhen</strain>
        <tissue evidence="9">Stem</tissue>
    </source>
</reference>
<dbReference type="InterPro" id="IPR050295">
    <property type="entry name" value="Plant_2OG-oxidoreductases"/>
</dbReference>
<keyword evidence="6 7" id="KW-0408">Iron</keyword>
<dbReference type="AlphaFoldDB" id="A0A2I0B7C0"/>
<evidence type="ECO:0000259" key="8">
    <source>
        <dbReference type="PROSITE" id="PS51471"/>
    </source>
</evidence>
<dbReference type="SUPFAM" id="SSF51197">
    <property type="entry name" value="Clavaminate synthase-like"/>
    <property type="match status" value="1"/>
</dbReference>
<keyword evidence="4" id="KW-0223">Dioxygenase</keyword>
<dbReference type="Proteomes" id="UP000236161">
    <property type="component" value="Unassembled WGS sequence"/>
</dbReference>
<evidence type="ECO:0000313" key="10">
    <source>
        <dbReference type="Proteomes" id="UP000236161"/>
    </source>
</evidence>
<proteinExistence type="inferred from homology"/>
<sequence length="348" mass="38420">MAALSSSDIHLLSDVSSQLTSVPSCYVRRASDQPDLTTVAALGASIPVIDLAGIDGPDRHKVVAAVGMACQTTGFFLVRNHGISQQVMANMLDVSREFFKLPPSDRPTTSSDDLSAAVRLSTSFNVATEEVRCWRDFLRLHCHPLEDVLPQWPSKPPSFRPVAAEYAAGVRKLAHLLLDAISESLGLERSFMAKALGPLQQPMVVNYYPRCPQPELTYGLPEHKDSSVVTLLLPDRVPGLQVRMRDGKWAAVDPAAGELVVNAGDMLEALSNGRYQSVLHRAMVNKESERMSISTFFLLPLEAVVEPPDKVVDDEHPRVFRAFRFVEYFEKFLSGGLRTQSCLDLFKN</sequence>
<feature type="domain" description="Fe2OG dioxygenase" evidence="8">
    <location>
        <begin position="198"/>
        <end position="300"/>
    </location>
</feature>
<evidence type="ECO:0000256" key="1">
    <source>
        <dbReference type="ARBA" id="ARBA00001961"/>
    </source>
</evidence>
<dbReference type="InterPro" id="IPR044861">
    <property type="entry name" value="IPNS-like_FE2OG_OXY"/>
</dbReference>
<comment type="cofactor">
    <cofactor evidence="1">
        <name>L-ascorbate</name>
        <dbReference type="ChEBI" id="CHEBI:38290"/>
    </cofactor>
</comment>
<evidence type="ECO:0000256" key="5">
    <source>
        <dbReference type="ARBA" id="ARBA00023002"/>
    </source>
</evidence>
<dbReference type="EMBL" id="KZ451907">
    <property type="protein sequence ID" value="PKA63698.1"/>
    <property type="molecule type" value="Genomic_DNA"/>
</dbReference>
<dbReference type="PANTHER" id="PTHR47991">
    <property type="entry name" value="OXOGLUTARATE/IRON-DEPENDENT DIOXYGENASE"/>
    <property type="match status" value="1"/>
</dbReference>
<dbReference type="Pfam" id="PF03171">
    <property type="entry name" value="2OG-FeII_Oxy"/>
    <property type="match status" value="1"/>
</dbReference>
<evidence type="ECO:0000256" key="4">
    <source>
        <dbReference type="ARBA" id="ARBA00022964"/>
    </source>
</evidence>
<evidence type="ECO:0000256" key="3">
    <source>
        <dbReference type="ARBA" id="ARBA00022723"/>
    </source>
</evidence>
<keyword evidence="3 7" id="KW-0479">Metal-binding</keyword>
<dbReference type="OrthoDB" id="288590at2759"/>